<evidence type="ECO:0000256" key="4">
    <source>
        <dbReference type="ARBA" id="ARBA00023172"/>
    </source>
</evidence>
<keyword evidence="1 6" id="KW-0963">Cytoplasm</keyword>
<dbReference type="Gene3D" id="2.40.50.140">
    <property type="entry name" value="Nucleic acid-binding proteins"/>
    <property type="match status" value="1"/>
</dbReference>
<dbReference type="Gene3D" id="1.10.8.10">
    <property type="entry name" value="DNA helicase RuvA subunit, C-terminal domain"/>
    <property type="match status" value="1"/>
</dbReference>
<organism evidence="8 9">
    <name type="scientific">Filifactor villosus</name>
    <dbReference type="NCBI Taxonomy" id="29374"/>
    <lineage>
        <taxon>Bacteria</taxon>
        <taxon>Bacillati</taxon>
        <taxon>Bacillota</taxon>
        <taxon>Clostridia</taxon>
        <taxon>Peptostreptococcales</taxon>
        <taxon>Filifactoraceae</taxon>
        <taxon>Filifactor</taxon>
    </lineage>
</organism>
<keyword evidence="9" id="KW-1185">Reference proteome</keyword>
<dbReference type="InterPro" id="IPR010994">
    <property type="entry name" value="RuvA_2-like"/>
</dbReference>
<evidence type="ECO:0000259" key="7">
    <source>
        <dbReference type="SMART" id="SM00278"/>
    </source>
</evidence>
<dbReference type="CDD" id="cd14332">
    <property type="entry name" value="UBA_RuvA_C"/>
    <property type="match status" value="1"/>
</dbReference>
<comment type="subcellular location">
    <subcellularLocation>
        <location evidence="6">Cytoplasm</location>
    </subcellularLocation>
</comment>
<dbReference type="NCBIfam" id="TIGR00084">
    <property type="entry name" value="ruvA"/>
    <property type="match status" value="1"/>
</dbReference>
<keyword evidence="2 6" id="KW-0227">DNA damage</keyword>
<evidence type="ECO:0000313" key="9">
    <source>
        <dbReference type="Proteomes" id="UP001595916"/>
    </source>
</evidence>
<evidence type="ECO:0000256" key="3">
    <source>
        <dbReference type="ARBA" id="ARBA00023125"/>
    </source>
</evidence>
<evidence type="ECO:0000313" key="8">
    <source>
        <dbReference type="EMBL" id="MFC4804854.1"/>
    </source>
</evidence>
<dbReference type="EMBL" id="JBHSHL010000025">
    <property type="protein sequence ID" value="MFC4804854.1"/>
    <property type="molecule type" value="Genomic_DNA"/>
</dbReference>
<dbReference type="InterPro" id="IPR036267">
    <property type="entry name" value="RuvA_C_sf"/>
</dbReference>
<keyword evidence="5 6" id="KW-0234">DNA repair</keyword>
<gene>
    <name evidence="6 8" type="primary">ruvA</name>
    <name evidence="8" type="ORF">ACFO4R_07145</name>
</gene>
<dbReference type="InterPro" id="IPR012340">
    <property type="entry name" value="NA-bd_OB-fold"/>
</dbReference>
<dbReference type="SUPFAM" id="SSF46929">
    <property type="entry name" value="DNA helicase RuvA subunit, C-terminal domain"/>
    <property type="match status" value="1"/>
</dbReference>
<name>A0ABV9QQ86_9FIRM</name>
<proteinExistence type="inferred from homology"/>
<dbReference type="SUPFAM" id="SSF50249">
    <property type="entry name" value="Nucleic acid-binding proteins"/>
    <property type="match status" value="1"/>
</dbReference>
<comment type="caution">
    <text evidence="6">Lacks conserved residue(s) required for the propagation of feature annotation.</text>
</comment>
<feature type="domain" description="Helix-hairpin-helix DNA-binding motif class 1" evidence="7">
    <location>
        <begin position="107"/>
        <end position="126"/>
    </location>
</feature>
<sequence>MIGRLTGTVVEKEKDTIVLMCNGVGFEIAVSEFTMREFSLEQDIQLYTKMIVREDSLSMVGFYTREEKELFELLTSVSKVGTKVGLSILSSYDIHTVKGAILRGDAVLLSKVPGIGKKTAERLILELKDKISPLEGSLEEGVKMNVDETDDVLLALTALGFSRTEALNAIRAVALKYPNLTAQEMIPKALAVLSKA</sequence>
<keyword evidence="8" id="KW-0378">Hydrolase</keyword>
<reference evidence="9" key="1">
    <citation type="journal article" date="2019" name="Int. J. Syst. Evol. Microbiol.">
        <title>The Global Catalogue of Microorganisms (GCM) 10K type strain sequencing project: providing services to taxonomists for standard genome sequencing and annotation.</title>
        <authorList>
            <consortium name="The Broad Institute Genomics Platform"/>
            <consortium name="The Broad Institute Genome Sequencing Center for Infectious Disease"/>
            <person name="Wu L."/>
            <person name="Ma J."/>
        </authorList>
    </citation>
    <scope>NUCLEOTIDE SEQUENCE [LARGE SCALE GENOMIC DNA]</scope>
    <source>
        <strain evidence="9">CCUG 46385</strain>
    </source>
</reference>
<dbReference type="Proteomes" id="UP001595916">
    <property type="component" value="Unassembled WGS sequence"/>
</dbReference>
<dbReference type="SMART" id="SM00278">
    <property type="entry name" value="HhH1"/>
    <property type="match status" value="2"/>
</dbReference>
<dbReference type="SUPFAM" id="SSF47781">
    <property type="entry name" value="RuvA domain 2-like"/>
    <property type="match status" value="1"/>
</dbReference>
<comment type="subunit">
    <text evidence="6">Homotetramer. Forms an RuvA(8)-RuvB(12)-Holliday junction (HJ) complex. HJ DNA is sandwiched between 2 RuvA tetramers; dsDNA enters through RuvA and exits via RuvB. An RuvB hexamer assembles on each DNA strand where it exits the tetramer. Each RuvB hexamer is contacted by two RuvA subunits (via domain III) on 2 adjacent RuvB subunits; this complex drives branch migration. In the full resolvosome a probable DNA-RuvA(4)-RuvB(12)-RuvC(2) complex forms which resolves the HJ.</text>
</comment>
<comment type="function">
    <text evidence="6">The RuvA-RuvB-RuvC complex processes Holliday junction (HJ) DNA during genetic recombination and DNA repair, while the RuvA-RuvB complex plays an important role in the rescue of blocked DNA replication forks via replication fork reversal (RFR). RuvA specifically binds to HJ cruciform DNA, conferring on it an open structure. The RuvB hexamer acts as an ATP-dependent pump, pulling dsDNA into and through the RuvAB complex. HJ branch migration allows RuvC to scan DNA until it finds its consensus sequence, where it cleaves and resolves the cruciform DNA.</text>
</comment>
<dbReference type="InterPro" id="IPR000085">
    <property type="entry name" value="RuvA"/>
</dbReference>
<comment type="caution">
    <text evidence="8">The sequence shown here is derived from an EMBL/GenBank/DDBJ whole genome shotgun (WGS) entry which is preliminary data.</text>
</comment>
<feature type="region of interest" description="Domain III" evidence="6">
    <location>
        <begin position="144"/>
        <end position="196"/>
    </location>
</feature>
<keyword evidence="3 6" id="KW-0238">DNA-binding</keyword>
<dbReference type="InterPro" id="IPR011114">
    <property type="entry name" value="RuvA_C"/>
</dbReference>
<dbReference type="HAMAP" id="MF_00031">
    <property type="entry name" value="DNA_HJ_migration_RuvA"/>
    <property type="match status" value="1"/>
</dbReference>
<dbReference type="GO" id="GO:0003678">
    <property type="term" value="F:DNA helicase activity"/>
    <property type="evidence" value="ECO:0007669"/>
    <property type="project" value="UniProtKB-EC"/>
</dbReference>
<comment type="domain">
    <text evidence="6">Has three domains with a flexible linker between the domains II and III and assumes an 'L' shape. Domain III is highly mobile and contacts RuvB.</text>
</comment>
<feature type="domain" description="Helix-hairpin-helix DNA-binding motif class 1" evidence="7">
    <location>
        <begin position="72"/>
        <end position="91"/>
    </location>
</feature>
<dbReference type="InterPro" id="IPR013849">
    <property type="entry name" value="DNA_helicase_Holl-junc_RuvA_I"/>
</dbReference>
<dbReference type="Pfam" id="PF01330">
    <property type="entry name" value="RuvA_N"/>
    <property type="match status" value="1"/>
</dbReference>
<dbReference type="Pfam" id="PF14520">
    <property type="entry name" value="HHH_5"/>
    <property type="match status" value="1"/>
</dbReference>
<keyword evidence="4 6" id="KW-0233">DNA recombination</keyword>
<dbReference type="GO" id="GO:0016787">
    <property type="term" value="F:hydrolase activity"/>
    <property type="evidence" value="ECO:0007669"/>
    <property type="project" value="UniProtKB-KW"/>
</dbReference>
<protein>
    <recommendedName>
        <fullName evidence="6">Holliday junction branch migration complex subunit RuvA</fullName>
    </recommendedName>
</protein>
<dbReference type="InterPro" id="IPR003583">
    <property type="entry name" value="Hlx-hairpin-Hlx_DNA-bd_motif"/>
</dbReference>
<evidence type="ECO:0000256" key="2">
    <source>
        <dbReference type="ARBA" id="ARBA00022763"/>
    </source>
</evidence>
<evidence type="ECO:0000256" key="1">
    <source>
        <dbReference type="ARBA" id="ARBA00022490"/>
    </source>
</evidence>
<accession>A0ABV9QQ86</accession>
<evidence type="ECO:0000256" key="5">
    <source>
        <dbReference type="ARBA" id="ARBA00023204"/>
    </source>
</evidence>
<evidence type="ECO:0000256" key="6">
    <source>
        <dbReference type="HAMAP-Rule" id="MF_00031"/>
    </source>
</evidence>
<comment type="similarity">
    <text evidence="6">Belongs to the RuvA family.</text>
</comment>
<dbReference type="Gene3D" id="1.10.150.20">
    <property type="entry name" value="5' to 3' exonuclease, C-terminal subdomain"/>
    <property type="match status" value="1"/>
</dbReference>
<dbReference type="Pfam" id="PF07499">
    <property type="entry name" value="RuvA_C"/>
    <property type="match status" value="1"/>
</dbReference>
<dbReference type="RefSeq" id="WP_379788381.1">
    <property type="nucleotide sequence ID" value="NZ_JBHSHL010000025.1"/>
</dbReference>